<dbReference type="Gene3D" id="3.40.630.10">
    <property type="entry name" value="Zn peptidases"/>
    <property type="match status" value="1"/>
</dbReference>
<dbReference type="GO" id="GO:0008270">
    <property type="term" value="F:zinc ion binding"/>
    <property type="evidence" value="ECO:0007669"/>
    <property type="project" value="InterPro"/>
</dbReference>
<dbReference type="NCBIfam" id="TIGR01887">
    <property type="entry name" value="dipeptidaselike"/>
    <property type="match status" value="1"/>
</dbReference>
<feature type="domain" description="Peptidase M20 dimerisation" evidence="9">
    <location>
        <begin position="250"/>
        <end position="352"/>
    </location>
</feature>
<keyword evidence="5" id="KW-0378">Hydrolase</keyword>
<gene>
    <name evidence="10" type="ORF">HMPREF3187_00638</name>
</gene>
<evidence type="ECO:0000256" key="8">
    <source>
        <dbReference type="ARBA" id="ARBA00023049"/>
    </source>
</evidence>
<proteinExistence type="inferred from homology"/>
<dbReference type="GO" id="GO:0016805">
    <property type="term" value="F:dipeptidase activity"/>
    <property type="evidence" value="ECO:0007669"/>
    <property type="project" value="UniProtKB-KW"/>
</dbReference>
<dbReference type="Pfam" id="PF01546">
    <property type="entry name" value="Peptidase_M20"/>
    <property type="match status" value="1"/>
</dbReference>
<dbReference type="InterPro" id="IPR011650">
    <property type="entry name" value="Peptidase_M20_dimer"/>
</dbReference>
<dbReference type="Pfam" id="PF07687">
    <property type="entry name" value="M20_dimer"/>
    <property type="match status" value="1"/>
</dbReference>
<dbReference type="PANTHER" id="PTHR43808:SF31">
    <property type="entry name" value="N-ACETYL-L-CITRULLINE DEACETYLASE"/>
    <property type="match status" value="1"/>
</dbReference>
<keyword evidence="3" id="KW-0645">Protease</keyword>
<dbReference type="SUPFAM" id="SSF53187">
    <property type="entry name" value="Zn-dependent exopeptidases"/>
    <property type="match status" value="1"/>
</dbReference>
<dbReference type="RefSeq" id="WP_060936652.1">
    <property type="nucleotide sequence ID" value="NZ_JASOZP010000019.1"/>
</dbReference>
<evidence type="ECO:0000256" key="3">
    <source>
        <dbReference type="ARBA" id="ARBA00022670"/>
    </source>
</evidence>
<dbReference type="STRING" id="87541.AWM71_01845"/>
<evidence type="ECO:0000313" key="11">
    <source>
        <dbReference type="Proteomes" id="UP000070422"/>
    </source>
</evidence>
<dbReference type="InterPro" id="IPR050072">
    <property type="entry name" value="Peptidase_M20A"/>
</dbReference>
<comment type="cofactor">
    <cofactor evidence="1">
        <name>Zn(2+)</name>
        <dbReference type="ChEBI" id="CHEBI:29105"/>
    </cofactor>
</comment>
<evidence type="ECO:0000256" key="2">
    <source>
        <dbReference type="ARBA" id="ARBA00006247"/>
    </source>
</evidence>
<dbReference type="EMBL" id="LSCQ01000028">
    <property type="protein sequence ID" value="KXB37283.1"/>
    <property type="molecule type" value="Genomic_DNA"/>
</dbReference>
<dbReference type="Gene3D" id="3.30.70.360">
    <property type="match status" value="2"/>
</dbReference>
<keyword evidence="6" id="KW-0862">Zinc</keyword>
<evidence type="ECO:0000313" key="10">
    <source>
        <dbReference type="EMBL" id="KXB37283.1"/>
    </source>
</evidence>
<evidence type="ECO:0000259" key="9">
    <source>
        <dbReference type="Pfam" id="PF07687"/>
    </source>
</evidence>
<dbReference type="GO" id="GO:0006508">
    <property type="term" value="P:proteolysis"/>
    <property type="evidence" value="ECO:0007669"/>
    <property type="project" value="UniProtKB-KW"/>
</dbReference>
<keyword evidence="4" id="KW-0479">Metal-binding</keyword>
<keyword evidence="8" id="KW-0482">Metalloprotease</keyword>
<keyword evidence="7" id="KW-0224">Dipeptidase</keyword>
<dbReference type="OrthoDB" id="9761532at2"/>
<evidence type="ECO:0000256" key="1">
    <source>
        <dbReference type="ARBA" id="ARBA00001947"/>
    </source>
</evidence>
<dbReference type="AlphaFoldDB" id="A0A133Y255"/>
<dbReference type="PATRIC" id="fig|87541.4.peg.638"/>
<comment type="similarity">
    <text evidence="2">Belongs to the peptidase M20A family.</text>
</comment>
<evidence type="ECO:0000256" key="7">
    <source>
        <dbReference type="ARBA" id="ARBA00022997"/>
    </source>
</evidence>
<dbReference type="SUPFAM" id="SSF55031">
    <property type="entry name" value="Bacterial exopeptidase dimerisation domain"/>
    <property type="match status" value="1"/>
</dbReference>
<dbReference type="GO" id="GO:0008237">
    <property type="term" value="F:metallopeptidase activity"/>
    <property type="evidence" value="ECO:0007669"/>
    <property type="project" value="UniProtKB-KW"/>
</dbReference>
<comment type="caution">
    <text evidence="10">The sequence shown here is derived from an EMBL/GenBank/DDBJ whole genome shotgun (WGS) entry which is preliminary data.</text>
</comment>
<dbReference type="GO" id="GO:0008777">
    <property type="term" value="F:acetylornithine deacetylase activity"/>
    <property type="evidence" value="ECO:0007669"/>
    <property type="project" value="TreeGrafter"/>
</dbReference>
<dbReference type="InterPro" id="IPR036264">
    <property type="entry name" value="Bact_exopeptidase_dim_dom"/>
</dbReference>
<evidence type="ECO:0000256" key="5">
    <source>
        <dbReference type="ARBA" id="ARBA00022801"/>
    </source>
</evidence>
<dbReference type="InterPro" id="IPR002933">
    <property type="entry name" value="Peptidase_M20"/>
</dbReference>
<sequence length="456" mass="50860">MARIDFAAYREDLIESLQACLRIPSVRDMTTAKEGQPYGKGVAEALNWIENMAKKDGFVVKNYEGHVVTIDSPHTGKEKTVEVVSHLDVVGVGAGWDRDPFSAEIIGNRLYARGTDDMKRAAVLVYYAFKILKDYGIPLKNQLRLVYGGDEETNMDDMKYYRWRVPAPDFAFTPDGTFPLCIGEKGAYTVECSSQVPKESLILSLKGGEGSNVVASSATLILKTSNSKPAEVYCNLHNIDAVTHKIEDKVQIDIKGVGAHASTPELGINAIVQALALVSEAYQDDYASYLFERLGQFNGEGVGIAQETKEMGKLTFNLGTIHWKESGEIMFEIDIRYPNSTDSRWLAEQLQKSFPDFEFLVTYDVPWTLQDANRPAIQALMQTYKEFYPDLDQELQISGGVTYSKFIPNCVSFGASLPTDQKIAHQANEYICIDSLETLLALYTETLRKLGQLEEL</sequence>
<dbReference type="PANTHER" id="PTHR43808">
    <property type="entry name" value="ACETYLORNITHINE DEACETYLASE"/>
    <property type="match status" value="1"/>
</dbReference>
<dbReference type="GO" id="GO:0006526">
    <property type="term" value="P:L-arginine biosynthetic process"/>
    <property type="evidence" value="ECO:0007669"/>
    <property type="project" value="TreeGrafter"/>
</dbReference>
<dbReference type="InterPro" id="IPR010964">
    <property type="entry name" value="M20A_pepV-rel"/>
</dbReference>
<reference evidence="10 11" key="1">
    <citation type="submission" date="2016-01" db="EMBL/GenBank/DDBJ databases">
        <authorList>
            <person name="Oliw E.H."/>
        </authorList>
    </citation>
    <scope>NUCLEOTIDE SEQUENCE [LARGE SCALE GENOMIC DNA]</scope>
    <source>
        <strain evidence="10 11">KA00635</strain>
    </source>
</reference>
<evidence type="ECO:0000256" key="6">
    <source>
        <dbReference type="ARBA" id="ARBA00022833"/>
    </source>
</evidence>
<accession>A0A133Y255</accession>
<organism evidence="10 11">
    <name type="scientific">Aerococcus christensenii</name>
    <dbReference type="NCBI Taxonomy" id="87541"/>
    <lineage>
        <taxon>Bacteria</taxon>
        <taxon>Bacillati</taxon>
        <taxon>Bacillota</taxon>
        <taxon>Bacilli</taxon>
        <taxon>Lactobacillales</taxon>
        <taxon>Aerococcaceae</taxon>
        <taxon>Aerococcus</taxon>
    </lineage>
</organism>
<name>A0A133Y255_9LACT</name>
<evidence type="ECO:0000256" key="4">
    <source>
        <dbReference type="ARBA" id="ARBA00022723"/>
    </source>
</evidence>
<protein>
    <submittedName>
        <fullName evidence="10">Putative dipeptidase</fullName>
    </submittedName>
</protein>
<dbReference type="Proteomes" id="UP000070422">
    <property type="component" value="Unassembled WGS sequence"/>
</dbReference>